<keyword evidence="2" id="KW-0012">Acyltransferase</keyword>
<dbReference type="Proteomes" id="UP000095706">
    <property type="component" value="Unassembled WGS sequence"/>
</dbReference>
<dbReference type="InterPro" id="IPR050680">
    <property type="entry name" value="YpeA/RimI_acetyltransf"/>
</dbReference>
<reference evidence="4 5" key="1">
    <citation type="submission" date="2015-09" db="EMBL/GenBank/DDBJ databases">
        <authorList>
            <consortium name="Pathogen Informatics"/>
        </authorList>
    </citation>
    <scope>NUCLEOTIDE SEQUENCE [LARGE SCALE GENOMIC DNA]</scope>
    <source>
        <strain evidence="4 5">2789STDY5608849</strain>
    </source>
</reference>
<feature type="domain" description="N-acetyltransferase" evidence="3">
    <location>
        <begin position="5"/>
        <end position="167"/>
    </location>
</feature>
<dbReference type="GO" id="GO:0016747">
    <property type="term" value="F:acyltransferase activity, transferring groups other than amino-acyl groups"/>
    <property type="evidence" value="ECO:0007669"/>
    <property type="project" value="InterPro"/>
</dbReference>
<sequence>MNEIIALQKYENEAQLAKELIRGFWLAHGDYVITDEEAAENLAAWTDKGHVFYFILKEEIPIGFVHLGSRGAEVDWIEDLFVLPEYQGNGYGSHAIALVEVEIKKYSESVYLEVAARNFGAMKLYHRLGYHCLNTVTLRKDFQPENFEVIRSEEFLGYPLEVKKYIK</sequence>
<protein>
    <submittedName>
        <fullName evidence="4">Ribosomal-protein-alanine N-acetyltransferase</fullName>
    </submittedName>
</protein>
<evidence type="ECO:0000259" key="3">
    <source>
        <dbReference type="PROSITE" id="PS51186"/>
    </source>
</evidence>
<accession>A0A173WGD2</accession>
<dbReference type="InterPro" id="IPR000182">
    <property type="entry name" value="GNAT_dom"/>
</dbReference>
<evidence type="ECO:0000256" key="1">
    <source>
        <dbReference type="ARBA" id="ARBA00022679"/>
    </source>
</evidence>
<dbReference type="AlphaFoldDB" id="A0A173WGD2"/>
<dbReference type="Pfam" id="PF00583">
    <property type="entry name" value="Acetyltransf_1"/>
    <property type="match status" value="1"/>
</dbReference>
<evidence type="ECO:0000256" key="2">
    <source>
        <dbReference type="ARBA" id="ARBA00023315"/>
    </source>
</evidence>
<dbReference type="InterPro" id="IPR016181">
    <property type="entry name" value="Acyl_CoA_acyltransferase"/>
</dbReference>
<gene>
    <name evidence="4" type="ORF">ERS852406_00094</name>
</gene>
<keyword evidence="1 4" id="KW-0808">Transferase</keyword>
<dbReference type="PROSITE" id="PS51186">
    <property type="entry name" value="GNAT"/>
    <property type="match status" value="1"/>
</dbReference>
<dbReference type="RefSeq" id="WP_055225759.1">
    <property type="nucleotide sequence ID" value="NZ_CAXSRP010000014.1"/>
</dbReference>
<dbReference type="SUPFAM" id="SSF55729">
    <property type="entry name" value="Acyl-CoA N-acyltransferases (Nat)"/>
    <property type="match status" value="1"/>
</dbReference>
<name>A0A173WGD2_9FIRM</name>
<evidence type="ECO:0000313" key="5">
    <source>
        <dbReference type="Proteomes" id="UP000095706"/>
    </source>
</evidence>
<dbReference type="PANTHER" id="PTHR43420">
    <property type="entry name" value="ACETYLTRANSFERASE"/>
    <property type="match status" value="1"/>
</dbReference>
<organism evidence="4 5">
    <name type="scientific">Fusicatenibacter saccharivorans</name>
    <dbReference type="NCBI Taxonomy" id="1150298"/>
    <lineage>
        <taxon>Bacteria</taxon>
        <taxon>Bacillati</taxon>
        <taxon>Bacillota</taxon>
        <taxon>Clostridia</taxon>
        <taxon>Lachnospirales</taxon>
        <taxon>Lachnospiraceae</taxon>
        <taxon>Fusicatenibacter</taxon>
    </lineage>
</organism>
<dbReference type="CDD" id="cd04301">
    <property type="entry name" value="NAT_SF"/>
    <property type="match status" value="1"/>
</dbReference>
<proteinExistence type="predicted"/>
<evidence type="ECO:0000313" key="4">
    <source>
        <dbReference type="EMBL" id="CUN37465.1"/>
    </source>
</evidence>
<dbReference type="EMBL" id="CYYV01000001">
    <property type="protein sequence ID" value="CUN37465.1"/>
    <property type="molecule type" value="Genomic_DNA"/>
</dbReference>
<dbReference type="Gene3D" id="3.40.630.30">
    <property type="match status" value="1"/>
</dbReference>